<accession>A0A1X7EEF5</accession>
<evidence type="ECO:0000313" key="7">
    <source>
        <dbReference type="Proteomes" id="UP000192929"/>
    </source>
</evidence>
<dbReference type="RefSeq" id="WP_085108752.1">
    <property type="nucleotide sequence ID" value="NZ_FXAC01000032.1"/>
</dbReference>
<gene>
    <name evidence="6" type="ORF">SAMN06296028_1323</name>
</gene>
<dbReference type="SUPFAM" id="SSF48498">
    <property type="entry name" value="Tetracyclin repressor-like, C-terminal domain"/>
    <property type="match status" value="1"/>
</dbReference>
<evidence type="ECO:0000313" key="6">
    <source>
        <dbReference type="EMBL" id="SMF32506.1"/>
    </source>
</evidence>
<dbReference type="SUPFAM" id="SSF46689">
    <property type="entry name" value="Homeodomain-like"/>
    <property type="match status" value="1"/>
</dbReference>
<evidence type="ECO:0000256" key="4">
    <source>
        <dbReference type="PROSITE-ProRule" id="PRU00335"/>
    </source>
</evidence>
<feature type="domain" description="HTH tetR-type" evidence="5">
    <location>
        <begin position="13"/>
        <end position="72"/>
    </location>
</feature>
<name>A0A1X7EEF5_9MICC</name>
<protein>
    <submittedName>
        <fullName evidence="6">Transcriptional regulator, TetR family</fullName>
    </submittedName>
</protein>
<dbReference type="InterPro" id="IPR050109">
    <property type="entry name" value="HTH-type_TetR-like_transc_reg"/>
</dbReference>
<evidence type="ECO:0000256" key="2">
    <source>
        <dbReference type="ARBA" id="ARBA00023125"/>
    </source>
</evidence>
<keyword evidence="1" id="KW-0805">Transcription regulation</keyword>
<dbReference type="PANTHER" id="PTHR30055:SF234">
    <property type="entry name" value="HTH-TYPE TRANSCRIPTIONAL REGULATOR BETI"/>
    <property type="match status" value="1"/>
</dbReference>
<feature type="DNA-binding region" description="H-T-H motif" evidence="4">
    <location>
        <begin position="35"/>
        <end position="54"/>
    </location>
</feature>
<dbReference type="PROSITE" id="PS50977">
    <property type="entry name" value="HTH_TETR_2"/>
    <property type="match status" value="1"/>
</dbReference>
<evidence type="ECO:0000259" key="5">
    <source>
        <dbReference type="PROSITE" id="PS50977"/>
    </source>
</evidence>
<dbReference type="Gene3D" id="1.10.357.10">
    <property type="entry name" value="Tetracycline Repressor, domain 2"/>
    <property type="match status" value="1"/>
</dbReference>
<dbReference type="PROSITE" id="PS01081">
    <property type="entry name" value="HTH_TETR_1"/>
    <property type="match status" value="1"/>
</dbReference>
<evidence type="ECO:0000256" key="1">
    <source>
        <dbReference type="ARBA" id="ARBA00023015"/>
    </source>
</evidence>
<keyword evidence="3" id="KW-0804">Transcription</keyword>
<keyword evidence="7" id="KW-1185">Reference proteome</keyword>
<dbReference type="EMBL" id="FXAC01000032">
    <property type="protein sequence ID" value="SMF32506.1"/>
    <property type="molecule type" value="Genomic_DNA"/>
</dbReference>
<dbReference type="AlphaFoldDB" id="A0A1X7EEF5"/>
<dbReference type="InterPro" id="IPR001647">
    <property type="entry name" value="HTH_TetR"/>
</dbReference>
<dbReference type="InterPro" id="IPR036271">
    <property type="entry name" value="Tet_transcr_reg_TetR-rel_C_sf"/>
</dbReference>
<sequence>MPSDVRPMRADAIRNRAKILDAARSQIELHGPDVSMEVIASAGGVAVGTLYRHFPTKVDLVAAVLSEYTERMITGAHHALALARDEELTPLQALAGFLVEVFRVTAQNAAAKAAAPALGASINIDESEAAKALEDLIALGIASGEVRPDLTVADVYLLVTSTPGGASQRDIGRWSELVLPSITAAAAAMNLPREAPPTTA</sequence>
<reference evidence="7" key="1">
    <citation type="submission" date="2017-04" db="EMBL/GenBank/DDBJ databases">
        <authorList>
            <person name="Varghese N."/>
            <person name="Submissions S."/>
        </authorList>
    </citation>
    <scope>NUCLEOTIDE SEQUENCE [LARGE SCALE GENOMIC DNA]</scope>
    <source>
        <strain evidence="7">NIO-1021</strain>
    </source>
</reference>
<dbReference type="Proteomes" id="UP000192929">
    <property type="component" value="Unassembled WGS sequence"/>
</dbReference>
<keyword evidence="2 4" id="KW-0238">DNA-binding</keyword>
<dbReference type="GO" id="GO:0003700">
    <property type="term" value="F:DNA-binding transcription factor activity"/>
    <property type="evidence" value="ECO:0007669"/>
    <property type="project" value="TreeGrafter"/>
</dbReference>
<evidence type="ECO:0000256" key="3">
    <source>
        <dbReference type="ARBA" id="ARBA00023163"/>
    </source>
</evidence>
<dbReference type="InterPro" id="IPR009057">
    <property type="entry name" value="Homeodomain-like_sf"/>
</dbReference>
<dbReference type="PANTHER" id="PTHR30055">
    <property type="entry name" value="HTH-TYPE TRANSCRIPTIONAL REGULATOR RUTR"/>
    <property type="match status" value="1"/>
</dbReference>
<dbReference type="PRINTS" id="PR00455">
    <property type="entry name" value="HTHTETR"/>
</dbReference>
<dbReference type="Pfam" id="PF00440">
    <property type="entry name" value="TetR_N"/>
    <property type="match status" value="1"/>
</dbReference>
<dbReference type="InterPro" id="IPR023772">
    <property type="entry name" value="DNA-bd_HTH_TetR-type_CS"/>
</dbReference>
<proteinExistence type="predicted"/>
<dbReference type="GO" id="GO:0000976">
    <property type="term" value="F:transcription cis-regulatory region binding"/>
    <property type="evidence" value="ECO:0007669"/>
    <property type="project" value="TreeGrafter"/>
</dbReference>
<organism evidence="6 7">
    <name type="scientific">Kocuria marina subsp. indica</name>
    <dbReference type="NCBI Taxonomy" id="1049583"/>
    <lineage>
        <taxon>Bacteria</taxon>
        <taxon>Bacillati</taxon>
        <taxon>Actinomycetota</taxon>
        <taxon>Actinomycetes</taxon>
        <taxon>Micrococcales</taxon>
        <taxon>Micrococcaceae</taxon>
        <taxon>Kocuria</taxon>
    </lineage>
</organism>